<dbReference type="AlphaFoldDB" id="A0A8E2F8N6"/>
<proteinExistence type="predicted"/>
<gene>
    <name evidence="1" type="ORF">AOQ84DRAFT_227836</name>
</gene>
<dbReference type="EMBL" id="KV748889">
    <property type="protein sequence ID" value="OCL12338.1"/>
    <property type="molecule type" value="Genomic_DNA"/>
</dbReference>
<evidence type="ECO:0000313" key="1">
    <source>
        <dbReference type="EMBL" id="OCL12338.1"/>
    </source>
</evidence>
<organism evidence="1 2">
    <name type="scientific">Glonium stellatum</name>
    <dbReference type="NCBI Taxonomy" id="574774"/>
    <lineage>
        <taxon>Eukaryota</taxon>
        <taxon>Fungi</taxon>
        <taxon>Dikarya</taxon>
        <taxon>Ascomycota</taxon>
        <taxon>Pezizomycotina</taxon>
        <taxon>Dothideomycetes</taxon>
        <taxon>Pleosporomycetidae</taxon>
        <taxon>Gloniales</taxon>
        <taxon>Gloniaceae</taxon>
        <taxon>Glonium</taxon>
    </lineage>
</organism>
<evidence type="ECO:0000313" key="2">
    <source>
        <dbReference type="Proteomes" id="UP000250140"/>
    </source>
</evidence>
<sequence length="403" mass="42569">MDRVAGLPHPLELVALDDIINVADGGADVVTPAIKDCDGDEVELTLVEKFADTLGVEDNGGVDVTATMEPVSDGTAKFAEDGEVKVGKIVETVPLPKTTVEFLKRDVTEPASVEPVPSGFVEFSDAVYVEADGAIEAEPLPNSIVEFADAAGPEVDDETSTEPVADSSVRLADSVGLEVESKIITEPVLLGIVEFADWVGREVEGNSDTEPLPTPVVKFEYGIEMDVEGNIGVSLGPSPPTRDPPLSLKVKPLELGAVRNAEVTFLELNEGVDNVPKKDARLVIPVPAVKVELGPRDVASGASQEVVPFDTITAPVEAIVEFDGEGKTPDPERVTVGTITPVLTIDVLLEIEDEPVVGIKPLESPWSLNVKPDVEIFALGANVMLEGVVPEEVIISAEPLVKL</sequence>
<accession>A0A8E2F8N6</accession>
<protein>
    <submittedName>
        <fullName evidence="1">Uncharacterized protein</fullName>
    </submittedName>
</protein>
<reference evidence="1 2" key="1">
    <citation type="journal article" date="2016" name="Nat. Commun.">
        <title>Ectomycorrhizal ecology is imprinted in the genome of the dominant symbiotic fungus Cenococcum geophilum.</title>
        <authorList>
            <consortium name="DOE Joint Genome Institute"/>
            <person name="Peter M."/>
            <person name="Kohler A."/>
            <person name="Ohm R.A."/>
            <person name="Kuo A."/>
            <person name="Krutzmann J."/>
            <person name="Morin E."/>
            <person name="Arend M."/>
            <person name="Barry K.W."/>
            <person name="Binder M."/>
            <person name="Choi C."/>
            <person name="Clum A."/>
            <person name="Copeland A."/>
            <person name="Grisel N."/>
            <person name="Haridas S."/>
            <person name="Kipfer T."/>
            <person name="LaButti K."/>
            <person name="Lindquist E."/>
            <person name="Lipzen A."/>
            <person name="Maire R."/>
            <person name="Meier B."/>
            <person name="Mihaltcheva S."/>
            <person name="Molinier V."/>
            <person name="Murat C."/>
            <person name="Poggeler S."/>
            <person name="Quandt C.A."/>
            <person name="Sperisen C."/>
            <person name="Tritt A."/>
            <person name="Tisserant E."/>
            <person name="Crous P.W."/>
            <person name="Henrissat B."/>
            <person name="Nehls U."/>
            <person name="Egli S."/>
            <person name="Spatafora J.W."/>
            <person name="Grigoriev I.V."/>
            <person name="Martin F.M."/>
        </authorList>
    </citation>
    <scope>NUCLEOTIDE SEQUENCE [LARGE SCALE GENOMIC DNA]</scope>
    <source>
        <strain evidence="1 2">CBS 207.34</strain>
    </source>
</reference>
<dbReference type="Proteomes" id="UP000250140">
    <property type="component" value="Unassembled WGS sequence"/>
</dbReference>
<keyword evidence="2" id="KW-1185">Reference proteome</keyword>
<name>A0A8E2F8N6_9PEZI</name>